<dbReference type="Proteomes" id="UP000192257">
    <property type="component" value="Unassembled WGS sequence"/>
</dbReference>
<dbReference type="RefSeq" id="XP_028880226.1">
    <property type="nucleotide sequence ID" value="XM_029028523.1"/>
</dbReference>
<dbReference type="EMBL" id="NBCO01000030">
    <property type="protein sequence ID" value="ORC86160.1"/>
    <property type="molecule type" value="Genomic_DNA"/>
</dbReference>
<keyword evidence="4" id="KW-1185">Reference proteome</keyword>
<accession>A0A1X0NPU9</accession>
<dbReference type="GeneID" id="39988303"/>
<evidence type="ECO:0000313" key="4">
    <source>
        <dbReference type="Proteomes" id="UP000192257"/>
    </source>
</evidence>
<proteinExistence type="predicted"/>
<evidence type="ECO:0000313" key="3">
    <source>
        <dbReference type="EMBL" id="ORC86160.1"/>
    </source>
</evidence>
<feature type="region of interest" description="Disordered" evidence="2">
    <location>
        <begin position="1"/>
        <end position="37"/>
    </location>
</feature>
<dbReference type="AlphaFoldDB" id="A0A1X0NPU9"/>
<feature type="coiled-coil region" evidence="1">
    <location>
        <begin position="62"/>
        <end position="186"/>
    </location>
</feature>
<protein>
    <submittedName>
        <fullName evidence="3">Uncharacterized protein</fullName>
    </submittedName>
</protein>
<dbReference type="VEuPathDB" id="TriTrypDB:TM35_000302000"/>
<name>A0A1X0NPU9_9TRYP</name>
<feature type="region of interest" description="Disordered" evidence="2">
    <location>
        <begin position="385"/>
        <end position="433"/>
    </location>
</feature>
<sequence length="609" mass="66951">MPTRLAPRPSRSRRSGNLAGMGAVSTTSSLPDVTHRGGTPLPADVVASTFANADLRVSRAAVAEYSERCDALSRANAELRAALERQERDSIQVVERLEGDLRAARAEAAGQRAEVQRLLAEASTSAAALREEYERAIAERDEQLAALGAVARRLQTAASASGHGRAAAAAAERERLRAALDEAVAAHDAELAALRFQTVDRKVRLIALESAMREEFRQHVEEAAGKLLEQRSAALIQDHAALMEERERLTYDIEELVRLTTAQHEEGAGVRRRGELQEHACTEALRRIVHGNQRAREAAVKTQQLESRVKELLHENRTIRNDLARQYEKQIETLEKTLAETRASLQTHRTELQRMRQIASTVVAQRSDLERFFYVALKDVRRMRAGTSHHARSTPVPGRPLPQHRQPQQQHKQITSTSSLSPSPPAVPQKPSSIHNVEMRNVNSSGFRPQQQQQHQQQEKEEQQQSSKSHTVASTGQGLGGAATFLTESRTSLLTSSTVPTPVTGPAVVVAPTAQSLEPHRRRVGSGLKLSKEVAINAGTTTGGCFNKTINNNSNNVLNVDLGESGDGAYLDDLSWEDKEKIIKALLFFINQTCYQRLPGNQVVASDVE</sequence>
<evidence type="ECO:0000256" key="2">
    <source>
        <dbReference type="SAM" id="MobiDB-lite"/>
    </source>
</evidence>
<feature type="coiled-coil region" evidence="1">
    <location>
        <begin position="295"/>
        <end position="351"/>
    </location>
</feature>
<dbReference type="PANTHER" id="PTHR14845">
    <property type="entry name" value="COILED-COIL DOMAIN-CONTAINING 166"/>
    <property type="match status" value="1"/>
</dbReference>
<dbReference type="PANTHER" id="PTHR14845:SF6">
    <property type="entry name" value="BASAL BODY-ORIENTATION FACTOR 1"/>
    <property type="match status" value="1"/>
</dbReference>
<comment type="caution">
    <text evidence="3">The sequence shown here is derived from an EMBL/GenBank/DDBJ whole genome shotgun (WGS) entry which is preliminary data.</text>
</comment>
<organism evidence="3 4">
    <name type="scientific">Trypanosoma theileri</name>
    <dbReference type="NCBI Taxonomy" id="67003"/>
    <lineage>
        <taxon>Eukaryota</taxon>
        <taxon>Discoba</taxon>
        <taxon>Euglenozoa</taxon>
        <taxon>Kinetoplastea</taxon>
        <taxon>Metakinetoplastina</taxon>
        <taxon>Trypanosomatida</taxon>
        <taxon>Trypanosomatidae</taxon>
        <taxon>Trypanosoma</taxon>
    </lineage>
</organism>
<evidence type="ECO:0000256" key="1">
    <source>
        <dbReference type="SAM" id="Coils"/>
    </source>
</evidence>
<feature type="compositionally biased region" description="Low complexity" evidence="2">
    <location>
        <begin position="401"/>
        <end position="421"/>
    </location>
</feature>
<feature type="region of interest" description="Disordered" evidence="2">
    <location>
        <begin position="445"/>
        <end position="479"/>
    </location>
</feature>
<reference evidence="3 4" key="1">
    <citation type="submission" date="2017-03" db="EMBL/GenBank/DDBJ databases">
        <title>An alternative strategy for trypanosome survival in the mammalian bloodstream revealed through genome and transcriptome analysis of the ubiquitous bovine parasite Trypanosoma (Megatrypanum) theileri.</title>
        <authorList>
            <person name="Kelly S."/>
            <person name="Ivens A."/>
            <person name="Mott A."/>
            <person name="O'Neill E."/>
            <person name="Emms D."/>
            <person name="Macleod O."/>
            <person name="Voorheis P."/>
            <person name="Matthews J."/>
            <person name="Matthews K."/>
            <person name="Carrington M."/>
        </authorList>
    </citation>
    <scope>NUCLEOTIDE SEQUENCE [LARGE SCALE GENOMIC DNA]</scope>
    <source>
        <strain evidence="3">Edinburgh</strain>
    </source>
</reference>
<dbReference type="OrthoDB" id="441129at2759"/>
<keyword evidence="1" id="KW-0175">Coiled coil</keyword>
<gene>
    <name evidence="3" type="ORF">TM35_000302000</name>
</gene>